<name>A0ABV7L5M8_9PROT</name>
<sequence>MIEYLFVDKAPAAQPMSAYISVQCFGGHFKNWEGSVGVGFGGITSMGSGYCPGGSVIVVRPVARLETGGRGGEACEVTAVDVPDGQKQLLIWFKELREENGQIRCAVETELPDVLNP</sequence>
<proteinExistence type="predicted"/>
<gene>
    <name evidence="1" type="ORF">ACFOGJ_21545</name>
</gene>
<organism evidence="1 2">
    <name type="scientific">Marinibaculum pumilum</name>
    <dbReference type="NCBI Taxonomy" id="1766165"/>
    <lineage>
        <taxon>Bacteria</taxon>
        <taxon>Pseudomonadati</taxon>
        <taxon>Pseudomonadota</taxon>
        <taxon>Alphaproteobacteria</taxon>
        <taxon>Rhodospirillales</taxon>
        <taxon>Rhodospirillaceae</taxon>
        <taxon>Marinibaculum</taxon>
    </lineage>
</organism>
<dbReference type="Proteomes" id="UP001595528">
    <property type="component" value="Unassembled WGS sequence"/>
</dbReference>
<keyword evidence="2" id="KW-1185">Reference proteome</keyword>
<dbReference type="EMBL" id="JBHRTR010000034">
    <property type="protein sequence ID" value="MFC3229849.1"/>
    <property type="molecule type" value="Genomic_DNA"/>
</dbReference>
<evidence type="ECO:0000313" key="2">
    <source>
        <dbReference type="Proteomes" id="UP001595528"/>
    </source>
</evidence>
<dbReference type="RefSeq" id="WP_379904437.1">
    <property type="nucleotide sequence ID" value="NZ_JBHRTR010000034.1"/>
</dbReference>
<comment type="caution">
    <text evidence="1">The sequence shown here is derived from an EMBL/GenBank/DDBJ whole genome shotgun (WGS) entry which is preliminary data.</text>
</comment>
<protein>
    <submittedName>
        <fullName evidence="1">Uncharacterized protein</fullName>
    </submittedName>
</protein>
<reference evidence="2" key="1">
    <citation type="journal article" date="2019" name="Int. J. Syst. Evol. Microbiol.">
        <title>The Global Catalogue of Microorganisms (GCM) 10K type strain sequencing project: providing services to taxonomists for standard genome sequencing and annotation.</title>
        <authorList>
            <consortium name="The Broad Institute Genomics Platform"/>
            <consortium name="The Broad Institute Genome Sequencing Center for Infectious Disease"/>
            <person name="Wu L."/>
            <person name="Ma J."/>
        </authorList>
    </citation>
    <scope>NUCLEOTIDE SEQUENCE [LARGE SCALE GENOMIC DNA]</scope>
    <source>
        <strain evidence="2">KCTC 42964</strain>
    </source>
</reference>
<evidence type="ECO:0000313" key="1">
    <source>
        <dbReference type="EMBL" id="MFC3229849.1"/>
    </source>
</evidence>
<accession>A0ABV7L5M8</accession>